<evidence type="ECO:0000313" key="9">
    <source>
        <dbReference type="EMBL" id="RZB38638.1"/>
    </source>
</evidence>
<evidence type="ECO:0000256" key="8">
    <source>
        <dbReference type="SAM" id="Phobius"/>
    </source>
</evidence>
<keyword evidence="5 8" id="KW-1133">Transmembrane helix</keyword>
<name>A0A482V2A3_ASBVE</name>
<feature type="region of interest" description="Disordered" evidence="7">
    <location>
        <begin position="1"/>
        <end position="20"/>
    </location>
</feature>
<evidence type="ECO:0000313" key="10">
    <source>
        <dbReference type="Proteomes" id="UP000292052"/>
    </source>
</evidence>
<evidence type="ECO:0000256" key="2">
    <source>
        <dbReference type="ARBA" id="ARBA00008141"/>
    </source>
</evidence>
<comment type="similarity">
    <text evidence="2">Belongs to the ninjurin family.</text>
</comment>
<evidence type="ECO:0000256" key="7">
    <source>
        <dbReference type="SAM" id="MobiDB-lite"/>
    </source>
</evidence>
<proteinExistence type="inferred from homology"/>
<dbReference type="PANTHER" id="PTHR12316">
    <property type="entry name" value="NINJURIN-RELATED"/>
    <property type="match status" value="1"/>
</dbReference>
<dbReference type="GO" id="GO:0016020">
    <property type="term" value="C:membrane"/>
    <property type="evidence" value="ECO:0007669"/>
    <property type="project" value="UniProtKB-SubCell"/>
</dbReference>
<accession>A0A482V2A3</accession>
<keyword evidence="3 8" id="KW-0812">Transmembrane</keyword>
<evidence type="ECO:0000256" key="6">
    <source>
        <dbReference type="ARBA" id="ARBA00023136"/>
    </source>
</evidence>
<dbReference type="AlphaFoldDB" id="A0A482V2A3"/>
<dbReference type="EMBL" id="QDEB01135208">
    <property type="protein sequence ID" value="RZB38638.1"/>
    <property type="molecule type" value="Genomic_DNA"/>
</dbReference>
<dbReference type="Proteomes" id="UP000292052">
    <property type="component" value="Unassembled WGS sequence"/>
</dbReference>
<evidence type="ECO:0000256" key="1">
    <source>
        <dbReference type="ARBA" id="ARBA00004141"/>
    </source>
</evidence>
<reference evidence="9 10" key="1">
    <citation type="submission" date="2017-03" db="EMBL/GenBank/DDBJ databases">
        <title>Genome of the blue death feigning beetle - Asbolus verrucosus.</title>
        <authorList>
            <person name="Rider S.D."/>
        </authorList>
    </citation>
    <scope>NUCLEOTIDE SEQUENCE [LARGE SCALE GENOMIC DNA]</scope>
    <source>
        <strain evidence="9">Butters</strain>
        <tissue evidence="9">Head and leg muscle</tissue>
    </source>
</reference>
<evidence type="ECO:0000256" key="4">
    <source>
        <dbReference type="ARBA" id="ARBA00022889"/>
    </source>
</evidence>
<evidence type="ECO:0000256" key="5">
    <source>
        <dbReference type="ARBA" id="ARBA00022989"/>
    </source>
</evidence>
<sequence length="185" mass="20659">MASNNLRSSSPALSTYSDNTQKIRRDTAAVGMAEKVPLVVINDNYLDENIEDSLPKHDIDDIPMMMSRAGFDGEGDNLDDNKKPQLYPNGSGRLFPYPPGLRYGTETGSILPDGESLPDVNIYQQKKTLAKGMMDLALFSANVNQLRYVLQSSSKHPYYYPSLVFISISLIFQVSFCLRIKFHVA</sequence>
<keyword evidence="10" id="KW-1185">Reference proteome</keyword>
<organism evidence="9 10">
    <name type="scientific">Asbolus verrucosus</name>
    <name type="common">Desert ironclad beetle</name>
    <dbReference type="NCBI Taxonomy" id="1661398"/>
    <lineage>
        <taxon>Eukaryota</taxon>
        <taxon>Metazoa</taxon>
        <taxon>Ecdysozoa</taxon>
        <taxon>Arthropoda</taxon>
        <taxon>Hexapoda</taxon>
        <taxon>Insecta</taxon>
        <taxon>Pterygota</taxon>
        <taxon>Neoptera</taxon>
        <taxon>Endopterygota</taxon>
        <taxon>Coleoptera</taxon>
        <taxon>Polyphaga</taxon>
        <taxon>Cucujiformia</taxon>
        <taxon>Tenebrionidae</taxon>
        <taxon>Pimeliinae</taxon>
        <taxon>Asbolus</taxon>
    </lineage>
</organism>
<dbReference type="GO" id="GO:0042246">
    <property type="term" value="P:tissue regeneration"/>
    <property type="evidence" value="ECO:0007669"/>
    <property type="project" value="InterPro"/>
</dbReference>
<dbReference type="OrthoDB" id="6114058at2759"/>
<keyword evidence="6 8" id="KW-0472">Membrane</keyword>
<dbReference type="Pfam" id="PF04923">
    <property type="entry name" value="Ninjurin"/>
    <property type="match status" value="1"/>
</dbReference>
<protein>
    <submittedName>
        <fullName evidence="9">Ninjurin domain containing protein</fullName>
    </submittedName>
</protein>
<comment type="subcellular location">
    <subcellularLocation>
        <location evidence="1">Membrane</location>
        <topology evidence="1">Multi-pass membrane protein</topology>
    </subcellularLocation>
</comment>
<dbReference type="GO" id="GO:0007155">
    <property type="term" value="P:cell adhesion"/>
    <property type="evidence" value="ECO:0007669"/>
    <property type="project" value="UniProtKB-KW"/>
</dbReference>
<dbReference type="PANTHER" id="PTHR12316:SF20">
    <property type="entry name" value="NINJURIN-A"/>
    <property type="match status" value="1"/>
</dbReference>
<dbReference type="InterPro" id="IPR007007">
    <property type="entry name" value="Ninjurin"/>
</dbReference>
<keyword evidence="4" id="KW-0130">Cell adhesion</keyword>
<gene>
    <name evidence="9" type="ORF">BDFB_010596</name>
</gene>
<comment type="caution">
    <text evidence="9">The sequence shown here is derived from an EMBL/GenBank/DDBJ whole genome shotgun (WGS) entry which is preliminary data.</text>
</comment>
<feature type="transmembrane region" description="Helical" evidence="8">
    <location>
        <begin position="158"/>
        <end position="178"/>
    </location>
</feature>
<evidence type="ECO:0000256" key="3">
    <source>
        <dbReference type="ARBA" id="ARBA00022692"/>
    </source>
</evidence>